<evidence type="ECO:0000256" key="2">
    <source>
        <dbReference type="ARBA" id="ARBA00005215"/>
    </source>
</evidence>
<comment type="subcellular location">
    <subcellularLocation>
        <location evidence="9">Cytoplasm</location>
    </subcellularLocation>
</comment>
<feature type="binding site" evidence="9">
    <location>
        <position position="99"/>
    </location>
    <ligand>
        <name>Mg(2+)</name>
        <dbReference type="ChEBI" id="CHEBI:18420"/>
        <label>2</label>
    </ligand>
</feature>
<evidence type="ECO:0000256" key="6">
    <source>
        <dbReference type="ARBA" id="ARBA00022801"/>
    </source>
</evidence>
<dbReference type="InterPro" id="IPR044015">
    <property type="entry name" value="FBPase_C_dom"/>
</dbReference>
<comment type="caution">
    <text evidence="9">Lacks conserved residue(s) required for the propagation of feature annotation.</text>
</comment>
<evidence type="ECO:0000256" key="7">
    <source>
        <dbReference type="ARBA" id="ARBA00022842"/>
    </source>
</evidence>
<comment type="caution">
    <text evidence="13">The sequence shown here is derived from an EMBL/GenBank/DDBJ whole genome shotgun (WGS) entry which is preliminary data.</text>
</comment>
<dbReference type="FunFam" id="3.40.190.80:FF:000011">
    <property type="entry name" value="Fructose-1,6-bisphosphatase class 1"/>
    <property type="match status" value="1"/>
</dbReference>
<dbReference type="EC" id="3.1.3.11" evidence="9"/>
<dbReference type="GO" id="GO:0005829">
    <property type="term" value="C:cytosol"/>
    <property type="evidence" value="ECO:0007669"/>
    <property type="project" value="TreeGrafter"/>
</dbReference>
<keyword evidence="14" id="KW-1185">Reference proteome</keyword>
<evidence type="ECO:0000256" key="4">
    <source>
        <dbReference type="ARBA" id="ARBA00022490"/>
    </source>
</evidence>
<dbReference type="EMBL" id="PZKF01000010">
    <property type="protein sequence ID" value="PTE18096.1"/>
    <property type="molecule type" value="Genomic_DNA"/>
</dbReference>
<dbReference type="InterPro" id="IPR033391">
    <property type="entry name" value="FBPase_N"/>
</dbReference>
<keyword evidence="6 9" id="KW-0378">Hydrolase</keyword>
<comment type="similarity">
    <text evidence="3 9 10">Belongs to the FBPase class 1 family.</text>
</comment>
<dbReference type="CDD" id="cd00354">
    <property type="entry name" value="FBPase"/>
    <property type="match status" value="1"/>
</dbReference>
<evidence type="ECO:0000256" key="3">
    <source>
        <dbReference type="ARBA" id="ARBA00010941"/>
    </source>
</evidence>
<evidence type="ECO:0000313" key="13">
    <source>
        <dbReference type="EMBL" id="PTE18096.1"/>
    </source>
</evidence>
<keyword evidence="4 9" id="KW-0963">Cytoplasm</keyword>
<dbReference type="OrthoDB" id="9806756at2"/>
<feature type="binding site" evidence="9">
    <location>
        <position position="99"/>
    </location>
    <ligand>
        <name>Mg(2+)</name>
        <dbReference type="ChEBI" id="CHEBI:18420"/>
        <label>1</label>
    </ligand>
</feature>
<organism evidence="13 14">
    <name type="scientific">Phaeovulum veldkampii DSM 11550</name>
    <dbReference type="NCBI Taxonomy" id="1185920"/>
    <lineage>
        <taxon>Bacteria</taxon>
        <taxon>Pseudomonadati</taxon>
        <taxon>Pseudomonadota</taxon>
        <taxon>Alphaproteobacteria</taxon>
        <taxon>Rhodobacterales</taxon>
        <taxon>Paracoccaceae</taxon>
        <taxon>Phaeovulum</taxon>
    </lineage>
</organism>
<proteinExistence type="inferred from homology"/>
<keyword evidence="8 9" id="KW-0119">Carbohydrate metabolism</keyword>
<dbReference type="GO" id="GO:0006094">
    <property type="term" value="P:gluconeogenesis"/>
    <property type="evidence" value="ECO:0007669"/>
    <property type="project" value="UniProtKB-UniRule"/>
</dbReference>
<evidence type="ECO:0000256" key="9">
    <source>
        <dbReference type="HAMAP-Rule" id="MF_01855"/>
    </source>
</evidence>
<dbReference type="Proteomes" id="UP000241899">
    <property type="component" value="Unassembled WGS sequence"/>
</dbReference>
<dbReference type="InterPro" id="IPR000146">
    <property type="entry name" value="FBPase_class-1"/>
</dbReference>
<feature type="domain" description="Fructose-1-6-bisphosphatase class I N-terminal" evidence="11">
    <location>
        <begin position="28"/>
        <end position="173"/>
    </location>
</feature>
<evidence type="ECO:0000256" key="5">
    <source>
        <dbReference type="ARBA" id="ARBA00022723"/>
    </source>
</evidence>
<name>A0A2T4JJL5_9RHOB</name>
<dbReference type="GO" id="GO:0006002">
    <property type="term" value="P:fructose 6-phosphate metabolic process"/>
    <property type="evidence" value="ECO:0007669"/>
    <property type="project" value="TreeGrafter"/>
</dbReference>
<reference evidence="13 14" key="1">
    <citation type="submission" date="2018-03" db="EMBL/GenBank/DDBJ databases">
        <title>Rhodobacter veldkampii.</title>
        <authorList>
            <person name="Meyer T.E."/>
            <person name="Miller S."/>
            <person name="Lodha T."/>
            <person name="Gandham S."/>
            <person name="Chintalapati S."/>
            <person name="Chintalapati V.R."/>
        </authorList>
    </citation>
    <scope>NUCLEOTIDE SEQUENCE [LARGE SCALE GENOMIC DNA]</scope>
    <source>
        <strain evidence="13 14">DSM 11550</strain>
    </source>
</reference>
<evidence type="ECO:0000313" key="14">
    <source>
        <dbReference type="Proteomes" id="UP000241899"/>
    </source>
</evidence>
<evidence type="ECO:0000256" key="1">
    <source>
        <dbReference type="ARBA" id="ARBA00001273"/>
    </source>
</evidence>
<dbReference type="GO" id="GO:0000287">
    <property type="term" value="F:magnesium ion binding"/>
    <property type="evidence" value="ECO:0007669"/>
    <property type="project" value="UniProtKB-UniRule"/>
</dbReference>
<dbReference type="RefSeq" id="WP_107324454.1">
    <property type="nucleotide sequence ID" value="NZ_NHSP01000013.1"/>
</dbReference>
<dbReference type="Gene3D" id="3.40.190.80">
    <property type="match status" value="1"/>
</dbReference>
<comment type="subunit">
    <text evidence="9">Homotetramer.</text>
</comment>
<dbReference type="HAMAP" id="MF_01855">
    <property type="entry name" value="FBPase_class1"/>
    <property type="match status" value="1"/>
</dbReference>
<feature type="binding site" evidence="9">
    <location>
        <position position="101"/>
    </location>
    <ligand>
        <name>Mg(2+)</name>
        <dbReference type="ChEBI" id="CHEBI:18420"/>
        <label>1</label>
    </ligand>
</feature>
<protein>
    <recommendedName>
        <fullName evidence="9">Fructose-1,6-bisphosphatase class 1</fullName>
        <shortName evidence="9">FBPase class 1</shortName>
        <ecNumber evidence="9">3.1.3.11</ecNumber>
    </recommendedName>
    <alternativeName>
        <fullName evidence="9">D-fructose-1,6-bisphosphate 1-phosphohydrolase class 1</fullName>
    </alternativeName>
</protein>
<dbReference type="Pfam" id="PF18913">
    <property type="entry name" value="FBPase_C"/>
    <property type="match status" value="1"/>
</dbReference>
<dbReference type="PIRSF" id="PIRSF500210">
    <property type="entry name" value="FBPtase"/>
    <property type="match status" value="1"/>
</dbReference>
<dbReference type="GO" id="GO:0042132">
    <property type="term" value="F:fructose 1,6-bisphosphate 1-phosphatase activity"/>
    <property type="evidence" value="ECO:0007669"/>
    <property type="project" value="UniProtKB-UniRule"/>
</dbReference>
<dbReference type="GO" id="GO:0005986">
    <property type="term" value="P:sucrose biosynthetic process"/>
    <property type="evidence" value="ECO:0007669"/>
    <property type="project" value="TreeGrafter"/>
</dbReference>
<feature type="binding site" evidence="9">
    <location>
        <position position="190"/>
    </location>
    <ligand>
        <name>substrate</name>
    </ligand>
</feature>
<dbReference type="PRINTS" id="PR00115">
    <property type="entry name" value="F16BPHPHTASE"/>
</dbReference>
<dbReference type="PANTHER" id="PTHR11556">
    <property type="entry name" value="FRUCTOSE-1,6-BISPHOSPHATASE-RELATED"/>
    <property type="match status" value="1"/>
</dbReference>
<dbReference type="InterPro" id="IPR028343">
    <property type="entry name" value="FBPtase"/>
</dbReference>
<feature type="binding site" evidence="9">
    <location>
        <position position="102"/>
    </location>
    <ligand>
        <name>Mg(2+)</name>
        <dbReference type="ChEBI" id="CHEBI:18420"/>
        <label>2</label>
    </ligand>
</feature>
<feature type="binding site" evidence="9">
    <location>
        <begin position="102"/>
        <end position="105"/>
    </location>
    <ligand>
        <name>substrate</name>
    </ligand>
</feature>
<evidence type="ECO:0000259" key="11">
    <source>
        <dbReference type="Pfam" id="PF00316"/>
    </source>
</evidence>
<comment type="cofactor">
    <cofactor evidence="9">
        <name>Mg(2+)</name>
        <dbReference type="ChEBI" id="CHEBI:18420"/>
    </cofactor>
    <text evidence="9">Binds 2 magnesium ions per subunit.</text>
</comment>
<dbReference type="Gene3D" id="3.30.540.10">
    <property type="entry name" value="Fructose-1,6-Bisphosphatase, subunit A, domain 1"/>
    <property type="match status" value="1"/>
</dbReference>
<dbReference type="InterPro" id="IPR020548">
    <property type="entry name" value="Fructose_bisphosphatase_AS"/>
</dbReference>
<keyword evidence="5 9" id="KW-0479">Metal-binding</keyword>
<dbReference type="PANTHER" id="PTHR11556:SF35">
    <property type="entry name" value="SEDOHEPTULOSE-1,7-BISPHOSPHATASE, CHLOROPLASTIC"/>
    <property type="match status" value="1"/>
</dbReference>
<feature type="binding site" evidence="9">
    <location>
        <position position="80"/>
    </location>
    <ligand>
        <name>Mg(2+)</name>
        <dbReference type="ChEBI" id="CHEBI:18420"/>
        <label>1</label>
    </ligand>
</feature>
<dbReference type="Pfam" id="PF00316">
    <property type="entry name" value="FBPase"/>
    <property type="match status" value="1"/>
</dbReference>
<comment type="pathway">
    <text evidence="2">Carbohydrate biosynthesis; Calvin cycle.</text>
</comment>
<keyword evidence="7 9" id="KW-0460">Magnesium</keyword>
<dbReference type="GO" id="GO:0030388">
    <property type="term" value="P:fructose 1,6-bisphosphate metabolic process"/>
    <property type="evidence" value="ECO:0007669"/>
    <property type="project" value="TreeGrafter"/>
</dbReference>
<dbReference type="PIRSF" id="PIRSF000904">
    <property type="entry name" value="FBPtase_SBPase"/>
    <property type="match status" value="1"/>
</dbReference>
<evidence type="ECO:0000259" key="12">
    <source>
        <dbReference type="Pfam" id="PF18913"/>
    </source>
</evidence>
<evidence type="ECO:0000256" key="8">
    <source>
        <dbReference type="ARBA" id="ARBA00023277"/>
    </source>
</evidence>
<evidence type="ECO:0000256" key="10">
    <source>
        <dbReference type="RuleBase" id="RU000508"/>
    </source>
</evidence>
<feature type="domain" description="Fructose-1-6-bisphosphatase class 1 C-terminal" evidence="12">
    <location>
        <begin position="180"/>
        <end position="313"/>
    </location>
</feature>
<dbReference type="NCBIfam" id="NF006780">
    <property type="entry name" value="PRK09293.1-4"/>
    <property type="match status" value="1"/>
</dbReference>
<accession>A0A2T4JJL5</accession>
<gene>
    <name evidence="9" type="primary">fbp</name>
    <name evidence="13" type="ORF">C5F46_06005</name>
</gene>
<dbReference type="GO" id="GO:0006000">
    <property type="term" value="P:fructose metabolic process"/>
    <property type="evidence" value="ECO:0007669"/>
    <property type="project" value="TreeGrafter"/>
</dbReference>
<sequence length="332" mass="35844">MSLDLQGLALPQPLGDAMTRLAQVGVTLARIIARNGIDTNLAEARGVNIGGDGQKALDVIADEAFMDALMGSAVRYYASEEQDDVVELQPEGSLALAIDPLDGSSNIDVNVSIGTIFSIFPVAEGPNESFLRKGSEQLAGGYIIFGPQCCIVATFGDGVIQWVLDPDTGVFERVPSPRSLPEDTTEYAINASNYRHWPHPIRAFIDDCVAGAEGPRGKNFNMRWVASLVAETHRILTRGGIFLYPGDQRKGYERGRLRHVYECAPIAFLITQAGGAATDGAEPILEALPEKLHARTPFVFGSPAKVARVAAYHDLPEEETSALFNTRGLFRS</sequence>
<dbReference type="AlphaFoldDB" id="A0A2T4JJL5"/>
<dbReference type="SUPFAM" id="SSF56655">
    <property type="entry name" value="Carbohydrate phosphatase"/>
    <property type="match status" value="1"/>
</dbReference>
<comment type="catalytic activity">
    <reaction evidence="1 9">
        <text>beta-D-fructose 1,6-bisphosphate + H2O = beta-D-fructose 6-phosphate + phosphate</text>
        <dbReference type="Rhea" id="RHEA:11064"/>
        <dbReference type="ChEBI" id="CHEBI:15377"/>
        <dbReference type="ChEBI" id="CHEBI:32966"/>
        <dbReference type="ChEBI" id="CHEBI:43474"/>
        <dbReference type="ChEBI" id="CHEBI:57634"/>
        <dbReference type="EC" id="3.1.3.11"/>
    </reaction>
</comment>
<feature type="binding site" evidence="9">
    <location>
        <position position="262"/>
    </location>
    <ligand>
        <name>Mg(2+)</name>
        <dbReference type="ChEBI" id="CHEBI:18420"/>
        <label>2</label>
    </ligand>
</feature>
<dbReference type="PROSITE" id="PS00124">
    <property type="entry name" value="FBPASE"/>
    <property type="match status" value="1"/>
</dbReference>